<evidence type="ECO:0000313" key="2">
    <source>
        <dbReference type="EMBL" id="ADK85924.1"/>
    </source>
</evidence>
<dbReference type="STRING" id="644282.Deba_2569"/>
<name>E1QK31_DESB2</name>
<dbReference type="Proteomes" id="UP000009047">
    <property type="component" value="Chromosome"/>
</dbReference>
<evidence type="ECO:0000256" key="1">
    <source>
        <dbReference type="SAM" id="MobiDB-lite"/>
    </source>
</evidence>
<dbReference type="KEGG" id="dbr:Deba_2569"/>
<proteinExistence type="predicted"/>
<dbReference type="RefSeq" id="WP_013259363.1">
    <property type="nucleotide sequence ID" value="NC_014365.1"/>
</dbReference>
<gene>
    <name evidence="2" type="ordered locus">Deba_2569</name>
</gene>
<dbReference type="HOGENOM" id="CLU_124387_1_0_7"/>
<dbReference type="eggNOG" id="ENOG5032U6T">
    <property type="taxonomic scope" value="Bacteria"/>
</dbReference>
<keyword evidence="3" id="KW-1185">Reference proteome</keyword>
<sequence>MNPETYKEIQSLERMTVGELKEKYLDVFDEETRANNKPFLKKRIAWRIQALAEGDLSERARKRAKELARDADLRMRAPRDPVKPGSAEARARSVKSRLSSAHDPRVPLPGVLLHREYKGRDIVVRVLDEGFEFEDRRYKSLTAIAHEVTGGKWNGFVFFGLNKAATKKNKGRK</sequence>
<dbReference type="AlphaFoldDB" id="E1QK31"/>
<organism evidence="2 3">
    <name type="scientific">Desulfarculus baarsii (strain ATCC 33931 / DSM 2075 / LMG 7858 / VKM B-1802 / 2st14)</name>
    <dbReference type="NCBI Taxonomy" id="644282"/>
    <lineage>
        <taxon>Bacteria</taxon>
        <taxon>Pseudomonadati</taxon>
        <taxon>Thermodesulfobacteriota</taxon>
        <taxon>Desulfarculia</taxon>
        <taxon>Desulfarculales</taxon>
        <taxon>Desulfarculaceae</taxon>
        <taxon>Desulfarculus</taxon>
    </lineage>
</organism>
<protein>
    <submittedName>
        <fullName evidence="2">Bacteriophage related protein</fullName>
    </submittedName>
</protein>
<feature type="compositionally biased region" description="Basic and acidic residues" evidence="1">
    <location>
        <begin position="70"/>
        <end position="82"/>
    </location>
</feature>
<evidence type="ECO:0000313" key="3">
    <source>
        <dbReference type="Proteomes" id="UP000009047"/>
    </source>
</evidence>
<accession>E1QK31</accession>
<dbReference type="InterPro" id="IPR021322">
    <property type="entry name" value="DUF2924"/>
</dbReference>
<feature type="region of interest" description="Disordered" evidence="1">
    <location>
        <begin position="70"/>
        <end position="102"/>
    </location>
</feature>
<reference evidence="2 3" key="1">
    <citation type="journal article" date="2010" name="Stand. Genomic Sci.">
        <title>Complete genome sequence of Desulfarculus baarsii type strain (2st14).</title>
        <authorList>
            <person name="Sun H."/>
            <person name="Spring S."/>
            <person name="Lapidus A."/>
            <person name="Davenport K."/>
            <person name="Del Rio T.G."/>
            <person name="Tice H."/>
            <person name="Nolan M."/>
            <person name="Copeland A."/>
            <person name="Cheng J.F."/>
            <person name="Lucas S."/>
            <person name="Tapia R."/>
            <person name="Goodwin L."/>
            <person name="Pitluck S."/>
            <person name="Ivanova N."/>
            <person name="Pagani I."/>
            <person name="Mavromatis K."/>
            <person name="Ovchinnikova G."/>
            <person name="Pati A."/>
            <person name="Chen A."/>
            <person name="Palaniappan K."/>
            <person name="Hauser L."/>
            <person name="Chang Y.J."/>
            <person name="Jeffries C.D."/>
            <person name="Detter J.C."/>
            <person name="Han C."/>
            <person name="Rohde M."/>
            <person name="Brambilla E."/>
            <person name="Goker M."/>
            <person name="Woyke T."/>
            <person name="Bristow J."/>
            <person name="Eisen J.A."/>
            <person name="Markowitz V."/>
            <person name="Hugenholtz P."/>
            <person name="Kyrpides N.C."/>
            <person name="Klenk H.P."/>
            <person name="Land M."/>
        </authorList>
    </citation>
    <scope>NUCLEOTIDE SEQUENCE [LARGE SCALE GENOMIC DNA]</scope>
    <source>
        <strain evidence="3">ATCC 33931 / DSM 2075 / LMG 7858 / VKM B-1802 / 2st14</strain>
    </source>
</reference>
<dbReference type="Pfam" id="PF11149">
    <property type="entry name" value="DUF2924"/>
    <property type="match status" value="1"/>
</dbReference>
<dbReference type="EMBL" id="CP002085">
    <property type="protein sequence ID" value="ADK85924.1"/>
    <property type="molecule type" value="Genomic_DNA"/>
</dbReference>
<dbReference type="OrthoDB" id="284135at2"/>